<dbReference type="InterPro" id="IPR008271">
    <property type="entry name" value="Ser/Thr_kinase_AS"/>
</dbReference>
<dbReference type="Gene3D" id="3.30.200.20">
    <property type="entry name" value="Phosphorylase Kinase, domain 1"/>
    <property type="match status" value="1"/>
</dbReference>
<sequence>MQIKDSQLLTGFRDFVGLLDEMWPEAQEYADQALSQLNPRYVHMYTSENDPPYRIDRTVDPRSGSFGTVHKTTNNTDGDAYAVKVFHNVSWNNNRQTILREIGVLELCMHRNIVKLVEAYEVATVPDVLYVVMTPWVPVTLDDLICNPDPLRRKTFPWFAAGMESTLDCAHRLMRELADGLAYLHDLSLKHKDLKPNNILLQHATDAHRITPLITDFGVSKVFRVGGATRYTNSTYEFLSLEQLNHEESSLKSDIWQLGCCYSYMLCVASGGSRAANTLCDSYMCQLRACNIAREAEHFKKALHQLVVYHEQNRPREKRMLHMVADGMLDLNPSTRLDIDMIRDQMASLQEA</sequence>
<dbReference type="Pfam" id="PF00069">
    <property type="entry name" value="Pkinase"/>
    <property type="match status" value="1"/>
</dbReference>
<dbReference type="CDD" id="cd00180">
    <property type="entry name" value="PKc"/>
    <property type="match status" value="1"/>
</dbReference>
<dbReference type="SMART" id="SM00220">
    <property type="entry name" value="S_TKc"/>
    <property type="match status" value="1"/>
</dbReference>
<dbReference type="EMBL" id="JAWCUI010000038">
    <property type="protein sequence ID" value="KAL1893319.1"/>
    <property type="molecule type" value="Genomic_DNA"/>
</dbReference>
<dbReference type="PANTHER" id="PTHR44167">
    <property type="entry name" value="OVARIAN-SPECIFIC SERINE/THREONINE-PROTEIN KINASE LOK-RELATED"/>
    <property type="match status" value="1"/>
</dbReference>
<dbReference type="PROSITE" id="PS50011">
    <property type="entry name" value="PROTEIN_KINASE_DOM"/>
    <property type="match status" value="1"/>
</dbReference>
<dbReference type="PROSITE" id="PS00108">
    <property type="entry name" value="PROTEIN_KINASE_ST"/>
    <property type="match status" value="1"/>
</dbReference>
<dbReference type="Gene3D" id="1.10.510.10">
    <property type="entry name" value="Transferase(Phosphotransferase) domain 1"/>
    <property type="match status" value="1"/>
</dbReference>
<proteinExistence type="predicted"/>
<dbReference type="SUPFAM" id="SSF56112">
    <property type="entry name" value="Protein kinase-like (PK-like)"/>
    <property type="match status" value="1"/>
</dbReference>
<dbReference type="InterPro" id="IPR011009">
    <property type="entry name" value="Kinase-like_dom_sf"/>
</dbReference>
<feature type="domain" description="Protein kinase" evidence="1">
    <location>
        <begin position="55"/>
        <end position="329"/>
    </location>
</feature>
<comment type="caution">
    <text evidence="2">The sequence shown here is derived from an EMBL/GenBank/DDBJ whole genome shotgun (WGS) entry which is preliminary data.</text>
</comment>
<evidence type="ECO:0000313" key="3">
    <source>
        <dbReference type="Proteomes" id="UP001583186"/>
    </source>
</evidence>
<keyword evidence="3" id="KW-1185">Reference proteome</keyword>
<gene>
    <name evidence="2" type="ORF">Sste5346_006496</name>
</gene>
<reference evidence="2 3" key="1">
    <citation type="journal article" date="2024" name="IMA Fungus">
        <title>IMA Genome - F19 : A genome assembly and annotation guide to empower mycologists, including annotated draft genome sequences of Ceratocystis pirilliformis, Diaporthe australafricana, Fusarium ophioides, Paecilomyces lecythidis, and Sporothrix stenoceras.</title>
        <authorList>
            <person name="Aylward J."/>
            <person name="Wilson A.M."/>
            <person name="Visagie C.M."/>
            <person name="Spraker J."/>
            <person name="Barnes I."/>
            <person name="Buitendag C."/>
            <person name="Ceriani C."/>
            <person name="Del Mar Angel L."/>
            <person name="du Plessis D."/>
            <person name="Fuchs T."/>
            <person name="Gasser K."/>
            <person name="Kramer D."/>
            <person name="Li W."/>
            <person name="Munsamy K."/>
            <person name="Piso A."/>
            <person name="Price J.L."/>
            <person name="Sonnekus B."/>
            <person name="Thomas C."/>
            <person name="van der Nest A."/>
            <person name="van Dijk A."/>
            <person name="van Heerden A."/>
            <person name="van Vuuren N."/>
            <person name="Yilmaz N."/>
            <person name="Duong T.A."/>
            <person name="van der Merwe N.A."/>
            <person name="Wingfield M.J."/>
            <person name="Wingfield B.D."/>
        </authorList>
    </citation>
    <scope>NUCLEOTIDE SEQUENCE [LARGE SCALE GENOMIC DNA]</scope>
    <source>
        <strain evidence="2 3">CMW 5346</strain>
    </source>
</reference>
<dbReference type="PANTHER" id="PTHR44167:SF30">
    <property type="entry name" value="PHOSPHORYLASE KINASE"/>
    <property type="match status" value="1"/>
</dbReference>
<organism evidence="2 3">
    <name type="scientific">Sporothrix stenoceras</name>
    <dbReference type="NCBI Taxonomy" id="5173"/>
    <lineage>
        <taxon>Eukaryota</taxon>
        <taxon>Fungi</taxon>
        <taxon>Dikarya</taxon>
        <taxon>Ascomycota</taxon>
        <taxon>Pezizomycotina</taxon>
        <taxon>Sordariomycetes</taxon>
        <taxon>Sordariomycetidae</taxon>
        <taxon>Ophiostomatales</taxon>
        <taxon>Ophiostomataceae</taxon>
        <taxon>Sporothrix</taxon>
    </lineage>
</organism>
<dbReference type="Proteomes" id="UP001583186">
    <property type="component" value="Unassembled WGS sequence"/>
</dbReference>
<name>A0ABR3YY58_9PEZI</name>
<accession>A0ABR3YY58</accession>
<protein>
    <recommendedName>
        <fullName evidence="1">Protein kinase domain-containing protein</fullName>
    </recommendedName>
</protein>
<dbReference type="InterPro" id="IPR000719">
    <property type="entry name" value="Prot_kinase_dom"/>
</dbReference>
<evidence type="ECO:0000313" key="2">
    <source>
        <dbReference type="EMBL" id="KAL1893319.1"/>
    </source>
</evidence>
<evidence type="ECO:0000259" key="1">
    <source>
        <dbReference type="PROSITE" id="PS50011"/>
    </source>
</evidence>